<proteinExistence type="predicted"/>
<evidence type="ECO:0000313" key="3">
    <source>
        <dbReference type="Proteomes" id="UP000053260"/>
    </source>
</evidence>
<reference evidence="2 3" key="1">
    <citation type="submission" date="2015-10" db="EMBL/GenBank/DDBJ databases">
        <title>Draft genome sequence of Streptomyces sp. RV15, isolated from a marine sponge.</title>
        <authorList>
            <person name="Ruckert C."/>
            <person name="Abdelmohsen U.R."/>
            <person name="Winkler A."/>
            <person name="Hentschel U."/>
            <person name="Kalinowski J."/>
            <person name="Kampfer P."/>
            <person name="Glaeser S."/>
        </authorList>
    </citation>
    <scope>NUCLEOTIDE SEQUENCE [LARGE SCALE GENOMIC DNA]</scope>
    <source>
        <strain evidence="2 3">RV15</strain>
    </source>
</reference>
<keyword evidence="3" id="KW-1185">Reference proteome</keyword>
<sequence>MPKQPTKPRYVYWTATEQVAHMTTFGPQLPYQRRDLTICRQPAHQGERRIGIERAGQVQPSKQQSVT</sequence>
<feature type="compositionally biased region" description="Polar residues" evidence="1">
    <location>
        <begin position="58"/>
        <end position="67"/>
    </location>
</feature>
<name>A0A101UXQ6_9ACTN</name>
<feature type="region of interest" description="Disordered" evidence="1">
    <location>
        <begin position="42"/>
        <end position="67"/>
    </location>
</feature>
<comment type="caution">
    <text evidence="2">The sequence shown here is derived from an EMBL/GenBank/DDBJ whole genome shotgun (WGS) entry which is preliminary data.</text>
</comment>
<dbReference type="AlphaFoldDB" id="A0A101UXQ6"/>
<gene>
    <name evidence="2" type="ORF">AQJ91_23455</name>
</gene>
<dbReference type="EMBL" id="LMXB01000058">
    <property type="protein sequence ID" value="KUO18822.1"/>
    <property type="molecule type" value="Genomic_DNA"/>
</dbReference>
<evidence type="ECO:0000313" key="2">
    <source>
        <dbReference type="EMBL" id="KUO18822.1"/>
    </source>
</evidence>
<protein>
    <submittedName>
        <fullName evidence="2">Uncharacterized protein</fullName>
    </submittedName>
</protein>
<accession>A0A101UXQ6</accession>
<evidence type="ECO:0000256" key="1">
    <source>
        <dbReference type="SAM" id="MobiDB-lite"/>
    </source>
</evidence>
<organism evidence="2 3">
    <name type="scientific">Streptomyces dysideae</name>
    <dbReference type="NCBI Taxonomy" id="909626"/>
    <lineage>
        <taxon>Bacteria</taxon>
        <taxon>Bacillati</taxon>
        <taxon>Actinomycetota</taxon>
        <taxon>Actinomycetes</taxon>
        <taxon>Kitasatosporales</taxon>
        <taxon>Streptomycetaceae</taxon>
        <taxon>Streptomyces</taxon>
    </lineage>
</organism>
<dbReference type="Proteomes" id="UP000053260">
    <property type="component" value="Unassembled WGS sequence"/>
</dbReference>